<organism evidence="1 2">
    <name type="scientific">Streptococcus thermophilus</name>
    <dbReference type="NCBI Taxonomy" id="1308"/>
    <lineage>
        <taxon>Bacteria</taxon>
        <taxon>Bacillati</taxon>
        <taxon>Bacillota</taxon>
        <taxon>Bacilli</taxon>
        <taxon>Lactobacillales</taxon>
        <taxon>Streptococcaceae</taxon>
        <taxon>Streptococcus</taxon>
    </lineage>
</organism>
<reference evidence="1 2" key="1">
    <citation type="submission" date="2020-06" db="EMBL/GenBank/DDBJ databases">
        <authorList>
            <person name="Chuat V."/>
        </authorList>
    </citation>
    <scope>NUCLEOTIDE SEQUENCE [LARGE SCALE GENOMIC DNA]</scope>
    <source>
        <strain evidence="1">STH_CIRM_1046</strain>
    </source>
</reference>
<dbReference type="EMBL" id="LR822030">
    <property type="protein sequence ID" value="CAD0157165.1"/>
    <property type="molecule type" value="Genomic_DNA"/>
</dbReference>
<dbReference type="AlphaFoldDB" id="A0AAU9H8B3"/>
<protein>
    <submittedName>
        <fullName evidence="1">Uncharacterized protein</fullName>
    </submittedName>
</protein>
<dbReference type="Proteomes" id="UP000509120">
    <property type="component" value="Chromosome"/>
</dbReference>
<sequence length="43" mass="4769">MLRFLTGTSVGTHTLPIVGTIQVGYLGHGQEPVLEWLHFVEFS</sequence>
<gene>
    <name evidence="1" type="ORF">STHERMO_1825</name>
</gene>
<name>A0AAU9H8B3_STRTR</name>
<accession>A0AAU9H8B3</accession>
<evidence type="ECO:0000313" key="1">
    <source>
        <dbReference type="EMBL" id="CAD0157165.1"/>
    </source>
</evidence>
<proteinExistence type="predicted"/>
<evidence type="ECO:0000313" key="2">
    <source>
        <dbReference type="Proteomes" id="UP000509120"/>
    </source>
</evidence>
<dbReference type="RefSeq" id="WP_258380174.1">
    <property type="nucleotide sequence ID" value="NZ_CATNME010000006.1"/>
</dbReference>